<gene>
    <name evidence="1" type="ORF">IAC95_00805</name>
</gene>
<accession>A0A9D1J799</accession>
<evidence type="ECO:0000313" key="1">
    <source>
        <dbReference type="EMBL" id="HIR65419.1"/>
    </source>
</evidence>
<name>A0A9D1J799_9BACT</name>
<dbReference type="Proteomes" id="UP000824200">
    <property type="component" value="Unassembled WGS sequence"/>
</dbReference>
<sequence>MKKAVVIAVVVLVAVLAFCVPSMPTNTEFLRIHIRADSNNSDDQSVKYTVKAAVVDYLTPYLTQATTKEKAMQVVKKHLDGIKSVCDKVLAEKGKKYRATVKLCAEQFPDRSYNGFTLPSGVYDALIIELGSGSGNNWWCVVYPPLCFVGGEGNGSCNIVYKSRLLEIIREWMK</sequence>
<reference evidence="1" key="2">
    <citation type="journal article" date="2021" name="PeerJ">
        <title>Extensive microbial diversity within the chicken gut microbiome revealed by metagenomics and culture.</title>
        <authorList>
            <person name="Gilroy R."/>
            <person name="Ravi A."/>
            <person name="Getino M."/>
            <person name="Pursley I."/>
            <person name="Horton D.L."/>
            <person name="Alikhan N.F."/>
            <person name="Baker D."/>
            <person name="Gharbi K."/>
            <person name="Hall N."/>
            <person name="Watson M."/>
            <person name="Adriaenssens E.M."/>
            <person name="Foster-Nyarko E."/>
            <person name="Jarju S."/>
            <person name="Secka A."/>
            <person name="Antonio M."/>
            <person name="Oren A."/>
            <person name="Chaudhuri R.R."/>
            <person name="La Ragione R."/>
            <person name="Hildebrand F."/>
            <person name="Pallen M.J."/>
        </authorList>
    </citation>
    <scope>NUCLEOTIDE SEQUENCE</scope>
    <source>
        <strain evidence="1">CHK121-14286</strain>
    </source>
</reference>
<protein>
    <submittedName>
        <fullName evidence="1">Stage II sporulation protein R</fullName>
    </submittedName>
</protein>
<comment type="caution">
    <text evidence="1">The sequence shown here is derived from an EMBL/GenBank/DDBJ whole genome shotgun (WGS) entry which is preliminary data.</text>
</comment>
<dbReference type="Pfam" id="PF09551">
    <property type="entry name" value="Spore_II_R"/>
    <property type="match status" value="1"/>
</dbReference>
<organism evidence="1 2">
    <name type="scientific">Candidatus Fimimonas gallinarum</name>
    <dbReference type="NCBI Taxonomy" id="2840821"/>
    <lineage>
        <taxon>Bacteria</taxon>
        <taxon>Pseudomonadati</taxon>
        <taxon>Myxococcota</taxon>
        <taxon>Myxococcia</taxon>
        <taxon>Myxococcales</taxon>
        <taxon>Cystobacterineae</taxon>
        <taxon>Myxococcaceae</taxon>
        <taxon>Myxococcaceae incertae sedis</taxon>
        <taxon>Candidatus Fimimonas</taxon>
    </lineage>
</organism>
<dbReference type="InterPro" id="IPR014202">
    <property type="entry name" value="Spore_II_R"/>
</dbReference>
<proteinExistence type="predicted"/>
<dbReference type="EMBL" id="DVHL01000009">
    <property type="protein sequence ID" value="HIR65419.1"/>
    <property type="molecule type" value="Genomic_DNA"/>
</dbReference>
<dbReference type="AlphaFoldDB" id="A0A9D1J799"/>
<reference evidence="1" key="1">
    <citation type="submission" date="2020-10" db="EMBL/GenBank/DDBJ databases">
        <authorList>
            <person name="Gilroy R."/>
        </authorList>
    </citation>
    <scope>NUCLEOTIDE SEQUENCE</scope>
    <source>
        <strain evidence="1">CHK121-14286</strain>
    </source>
</reference>
<evidence type="ECO:0000313" key="2">
    <source>
        <dbReference type="Proteomes" id="UP000824200"/>
    </source>
</evidence>